<reference evidence="3 4" key="1">
    <citation type="submission" date="2019-04" db="EMBL/GenBank/DDBJ databases">
        <title>Friends and foes A comparative genomics study of 23 Aspergillus species from section Flavi.</title>
        <authorList>
            <consortium name="DOE Joint Genome Institute"/>
            <person name="Kjaerbolling I."/>
            <person name="Vesth T."/>
            <person name="Frisvad J.C."/>
            <person name="Nybo J.L."/>
            <person name="Theobald S."/>
            <person name="Kildgaard S."/>
            <person name="Isbrandt T."/>
            <person name="Kuo A."/>
            <person name="Sato A."/>
            <person name="Lyhne E.K."/>
            <person name="Kogle M.E."/>
            <person name="Wiebenga A."/>
            <person name="Kun R.S."/>
            <person name="Lubbers R.J."/>
            <person name="Makela M.R."/>
            <person name="Barry K."/>
            <person name="Chovatia M."/>
            <person name="Clum A."/>
            <person name="Daum C."/>
            <person name="Haridas S."/>
            <person name="He G."/>
            <person name="LaButti K."/>
            <person name="Lipzen A."/>
            <person name="Mondo S."/>
            <person name="Riley R."/>
            <person name="Salamov A."/>
            <person name="Simmons B.A."/>
            <person name="Magnuson J.K."/>
            <person name="Henrissat B."/>
            <person name="Mortensen U.H."/>
            <person name="Larsen T.O."/>
            <person name="Devries R.P."/>
            <person name="Grigoriev I.V."/>
            <person name="Machida M."/>
            <person name="Baker S.E."/>
            <person name="Andersen M.R."/>
        </authorList>
    </citation>
    <scope>NUCLEOTIDE SEQUENCE [LARGE SCALE GENOMIC DNA]</scope>
    <source>
        <strain evidence="3 4">CBS 117625</strain>
    </source>
</reference>
<dbReference type="Proteomes" id="UP000325672">
    <property type="component" value="Unassembled WGS sequence"/>
</dbReference>
<proteinExistence type="predicted"/>
<feature type="compositionally biased region" description="Basic and acidic residues" evidence="1">
    <location>
        <begin position="59"/>
        <end position="127"/>
    </location>
</feature>
<feature type="compositionally biased region" description="Polar residues" evidence="1">
    <location>
        <begin position="32"/>
        <end position="51"/>
    </location>
</feature>
<dbReference type="EMBL" id="ML743627">
    <property type="protein sequence ID" value="KAE8132730.1"/>
    <property type="molecule type" value="Genomic_DNA"/>
</dbReference>
<evidence type="ECO:0000259" key="2">
    <source>
        <dbReference type="Pfam" id="PF22693"/>
    </source>
</evidence>
<gene>
    <name evidence="3" type="ORF">BDV38DRAFT_287447</name>
</gene>
<evidence type="ECO:0000256" key="1">
    <source>
        <dbReference type="SAM" id="MobiDB-lite"/>
    </source>
</evidence>
<sequence>MKAGPSSGIVSGGRVNVTIAGAGGVSIDQETKSQVSGSITGQSASGSQSLPSGEILTGETDKSEQEKAEEAKDEEAKAEEAKDEEAKAEEAKAEEAKDEEAKDEGGKDEEGGKEVDKKGDNDLDDAGRNTGGTGTGNGINPSETQKTEKQLFRIHQYDPISGAVRRKRIVELEIADLSQDKTLGKIRELLIAKKVFDKLHKNSSFCDTDGTVVSDDMALSVYEDQVKTSIEENKGENNDQDNNKKQVSDLSSKSLVVLIFILFPKAPTSGTDKQATKGKDLYYRKRRKLGDLNQTAKDFLNKGVDLKLKDPAAFLKADTTLLKSSYDASLYRASEGAALAHPADLTEHQWSIIVRTNCILSGYAMVEYEKPGTDGKMTTGMKVQRSPYNAFTLKSRNEDYEIAAPSKVEGENEGTEVSNGSAENTYRIPRFWVDDDSYVTVMETKNTLQQSMAKNSFSETSVQASVGAGFWGGSGAVSGGWATNKSTQTVDGSANETHQLTITYNFPRVSVLLDSKSLEISKECQDDLKQLSDKESYIKFGKDYGKGTMNIYYIGEILTISTGHVFAQRVELGGQLSSSESFKADSGNKITDQSNAMRAKAAASFSSPYLQVSGSFDHQEAGGANSNASHQNLNNSMVWEAKGGNTLLCNNPPSWCATVGDFYNWRVVQQHDVVPLYKVLAQLSDDKNLARRFELAFKGDSKTIRFRLIEQETKQPLKLFEEDPTLYKELSRHQHAKAMKGHQGERWDPGFYMEVCNLALETNASIRVTSDGDGIDTWETQILKDPSSGDKIYLGKSLSIQSSGDTRYLGFSHSLLDKDCEGDQLPYYLALQDRRVQFVFQTCGRPKKKGPIGPNTEFEIVVVDPNTNTNLGLLTETKSNNGLVGIEPWEPIHKNKSLAFKMEVVGVVDQSTN</sequence>
<dbReference type="RefSeq" id="XP_031908793.1">
    <property type="nucleotide sequence ID" value="XM_032060873.1"/>
</dbReference>
<evidence type="ECO:0000313" key="4">
    <source>
        <dbReference type="Proteomes" id="UP000325672"/>
    </source>
</evidence>
<feature type="region of interest" description="Disordered" evidence="1">
    <location>
        <begin position="24"/>
        <end position="144"/>
    </location>
</feature>
<keyword evidence="4" id="KW-1185">Reference proteome</keyword>
<accession>A0A5N6SG75</accession>
<dbReference type="GeneID" id="43645083"/>
<dbReference type="AlphaFoldDB" id="A0A5N6SG75"/>
<evidence type="ECO:0000313" key="3">
    <source>
        <dbReference type="EMBL" id="KAE8132730.1"/>
    </source>
</evidence>
<dbReference type="OrthoDB" id="2562973at2759"/>
<organism evidence="3 4">
    <name type="scientific">Aspergillus pseudotamarii</name>
    <dbReference type="NCBI Taxonomy" id="132259"/>
    <lineage>
        <taxon>Eukaryota</taxon>
        <taxon>Fungi</taxon>
        <taxon>Dikarya</taxon>
        <taxon>Ascomycota</taxon>
        <taxon>Pezizomycotina</taxon>
        <taxon>Eurotiomycetes</taxon>
        <taxon>Eurotiomycetidae</taxon>
        <taxon>Eurotiales</taxon>
        <taxon>Aspergillaceae</taxon>
        <taxon>Aspergillus</taxon>
        <taxon>Aspergillus subgen. Circumdati</taxon>
    </lineage>
</organism>
<protein>
    <recommendedName>
        <fullName evidence="2">MACPF-like domain-containing protein</fullName>
    </recommendedName>
</protein>
<feature type="domain" description="MACPF-like" evidence="2">
    <location>
        <begin position="562"/>
        <end position="680"/>
    </location>
</feature>
<name>A0A5N6SG75_ASPPS</name>
<dbReference type="Pfam" id="PF22693">
    <property type="entry name" value="MACPF_1"/>
    <property type="match status" value="1"/>
</dbReference>
<dbReference type="InterPro" id="IPR054586">
    <property type="entry name" value="MACPF_1_fungal"/>
</dbReference>